<dbReference type="WBParaSite" id="TMUE_1000004011.1">
    <property type="protein sequence ID" value="TMUE_1000004011.1"/>
    <property type="gene ID" value="WBGene00293735"/>
</dbReference>
<feature type="chain" id="PRO_5024363541" evidence="2">
    <location>
        <begin position="24"/>
        <end position="136"/>
    </location>
</feature>
<keyword evidence="3" id="KW-1185">Reference proteome</keyword>
<feature type="region of interest" description="Disordered" evidence="1">
    <location>
        <begin position="22"/>
        <end position="55"/>
    </location>
</feature>
<evidence type="ECO:0000313" key="4">
    <source>
        <dbReference type="WBParaSite" id="TMUE_1000004011.1"/>
    </source>
</evidence>
<reference evidence="4" key="1">
    <citation type="submission" date="2019-12" db="UniProtKB">
        <authorList>
            <consortium name="WormBaseParasite"/>
        </authorList>
    </citation>
    <scope>IDENTIFICATION</scope>
</reference>
<dbReference type="AlphaFoldDB" id="A0A5S6Q9M2"/>
<name>A0A5S6Q9M2_TRIMR</name>
<keyword evidence="2" id="KW-0732">Signal</keyword>
<dbReference type="Proteomes" id="UP000046395">
    <property type="component" value="Unassembled WGS sequence"/>
</dbReference>
<proteinExistence type="predicted"/>
<sequence length="136" mass="15335">MLVTLVFILGFLISTSVCKPASAADNETKPTEEDQKENVQKEQKEKATNDVKEKEVQEAEKNLLTKLKEKEKQGKTNLSAEELLTSKKIKRSIMSNLRKSANVAIEEIKRLLKQGYEAIASSLRLKFCPPCNKQLV</sequence>
<evidence type="ECO:0000256" key="1">
    <source>
        <dbReference type="SAM" id="MobiDB-lite"/>
    </source>
</evidence>
<protein>
    <submittedName>
        <fullName evidence="4">Uncharacterized protein</fullName>
    </submittedName>
</protein>
<feature type="compositionally biased region" description="Basic and acidic residues" evidence="1">
    <location>
        <begin position="26"/>
        <end position="55"/>
    </location>
</feature>
<feature type="signal peptide" evidence="2">
    <location>
        <begin position="1"/>
        <end position="23"/>
    </location>
</feature>
<organism evidence="3 4">
    <name type="scientific">Trichuris muris</name>
    <name type="common">Mouse whipworm</name>
    <dbReference type="NCBI Taxonomy" id="70415"/>
    <lineage>
        <taxon>Eukaryota</taxon>
        <taxon>Metazoa</taxon>
        <taxon>Ecdysozoa</taxon>
        <taxon>Nematoda</taxon>
        <taxon>Enoplea</taxon>
        <taxon>Dorylaimia</taxon>
        <taxon>Trichinellida</taxon>
        <taxon>Trichuridae</taxon>
        <taxon>Trichuris</taxon>
    </lineage>
</organism>
<accession>A0A5S6Q9M2</accession>
<evidence type="ECO:0000256" key="2">
    <source>
        <dbReference type="SAM" id="SignalP"/>
    </source>
</evidence>
<evidence type="ECO:0000313" key="3">
    <source>
        <dbReference type="Proteomes" id="UP000046395"/>
    </source>
</evidence>